<dbReference type="Pfam" id="PF02879">
    <property type="entry name" value="PGM_PMM_II"/>
    <property type="match status" value="1"/>
</dbReference>
<evidence type="ECO:0000259" key="11">
    <source>
        <dbReference type="Pfam" id="PF02879"/>
    </source>
</evidence>
<evidence type="ECO:0000256" key="8">
    <source>
        <dbReference type="SAM" id="MobiDB-lite"/>
    </source>
</evidence>
<dbReference type="PANTHER" id="PTHR43771:SF1">
    <property type="entry name" value="PHOSPHOMANNOMUTASE"/>
    <property type="match status" value="1"/>
</dbReference>
<evidence type="ECO:0000256" key="5">
    <source>
        <dbReference type="ARBA" id="ARBA00022842"/>
    </source>
</evidence>
<dbReference type="Gene3D" id="3.40.120.10">
    <property type="entry name" value="Alpha-D-Glucose-1,6-Bisphosphate, subunit A, domain 3"/>
    <property type="match status" value="4"/>
</dbReference>
<name>A0ABD6BWX3_9EURY</name>
<feature type="compositionally biased region" description="Basic and acidic residues" evidence="8">
    <location>
        <begin position="36"/>
        <end position="51"/>
    </location>
</feature>
<dbReference type="InterPro" id="IPR016055">
    <property type="entry name" value="A-D-PHexomutase_a/b/a-I/II/III"/>
</dbReference>
<accession>A0ABD6BWX3</accession>
<dbReference type="Pfam" id="PF00408">
    <property type="entry name" value="PGM_PMM_IV"/>
    <property type="match status" value="1"/>
</dbReference>
<keyword evidence="4 7" id="KW-0479">Metal-binding</keyword>
<evidence type="ECO:0000259" key="10">
    <source>
        <dbReference type="Pfam" id="PF02878"/>
    </source>
</evidence>
<dbReference type="EMBL" id="JBHUDB010000001">
    <property type="protein sequence ID" value="MFD1569195.1"/>
    <property type="molecule type" value="Genomic_DNA"/>
</dbReference>
<evidence type="ECO:0000256" key="3">
    <source>
        <dbReference type="ARBA" id="ARBA00022553"/>
    </source>
</evidence>
<keyword evidence="3" id="KW-0597">Phosphoprotein</keyword>
<feature type="domain" description="Alpha-D-phosphohexomutase alpha/beta/alpha" evidence="10">
    <location>
        <begin position="60"/>
        <end position="150"/>
    </location>
</feature>
<dbReference type="GO" id="GO:0016853">
    <property type="term" value="F:isomerase activity"/>
    <property type="evidence" value="ECO:0007669"/>
    <property type="project" value="UniProtKB-KW"/>
</dbReference>
<feature type="domain" description="Alpha-D-phosphohexomutase C-terminal" evidence="9">
    <location>
        <begin position="439"/>
        <end position="498"/>
    </location>
</feature>
<comment type="similarity">
    <text evidence="2 7">Belongs to the phosphohexose mutase family.</text>
</comment>
<evidence type="ECO:0000259" key="9">
    <source>
        <dbReference type="Pfam" id="PF00408"/>
    </source>
</evidence>
<comment type="cofactor">
    <cofactor evidence="1">
        <name>Mg(2+)</name>
        <dbReference type="ChEBI" id="CHEBI:18420"/>
    </cofactor>
</comment>
<dbReference type="InterPro" id="IPR005844">
    <property type="entry name" value="A-D-PHexomutase_a/b/a-I"/>
</dbReference>
<organism evidence="12 13">
    <name type="scientific">Halorubrum laminariae</name>
    <dbReference type="NCBI Taxonomy" id="1433523"/>
    <lineage>
        <taxon>Archaea</taxon>
        <taxon>Methanobacteriati</taxon>
        <taxon>Methanobacteriota</taxon>
        <taxon>Stenosarchaea group</taxon>
        <taxon>Halobacteria</taxon>
        <taxon>Halobacteriales</taxon>
        <taxon>Haloferacaceae</taxon>
        <taxon>Halorubrum</taxon>
    </lineage>
</organism>
<dbReference type="InterPro" id="IPR016066">
    <property type="entry name" value="A-D-PHexomutase_CS"/>
</dbReference>
<dbReference type="InterPro" id="IPR036900">
    <property type="entry name" value="A-D-PHexomutase_C_sf"/>
</dbReference>
<evidence type="ECO:0000256" key="7">
    <source>
        <dbReference type="RuleBase" id="RU004326"/>
    </source>
</evidence>
<evidence type="ECO:0000256" key="2">
    <source>
        <dbReference type="ARBA" id="ARBA00010231"/>
    </source>
</evidence>
<dbReference type="InterPro" id="IPR005841">
    <property type="entry name" value="Alpha-D-phosphohexomutase_SF"/>
</dbReference>
<feature type="domain" description="Alpha-D-phosphohexomutase alpha/beta/alpha" evidence="11">
    <location>
        <begin position="170"/>
        <end position="248"/>
    </location>
</feature>
<dbReference type="Proteomes" id="UP001597185">
    <property type="component" value="Unassembled WGS sequence"/>
</dbReference>
<dbReference type="InterPro" id="IPR005843">
    <property type="entry name" value="A-D-PHexomutase_C"/>
</dbReference>
<dbReference type="Pfam" id="PF02878">
    <property type="entry name" value="PGM_PMM_I"/>
    <property type="match status" value="1"/>
</dbReference>
<evidence type="ECO:0000256" key="4">
    <source>
        <dbReference type="ARBA" id="ARBA00022723"/>
    </source>
</evidence>
<protein>
    <submittedName>
        <fullName evidence="12">Phosphomannomutase</fullName>
    </submittedName>
</protein>
<dbReference type="PROSITE" id="PS00710">
    <property type="entry name" value="PGM_PMM"/>
    <property type="match status" value="1"/>
</dbReference>
<feature type="region of interest" description="Disordered" evidence="8">
    <location>
        <begin position="36"/>
        <end position="57"/>
    </location>
</feature>
<keyword evidence="6" id="KW-0413">Isomerase</keyword>
<dbReference type="Gene3D" id="3.30.310.50">
    <property type="entry name" value="Alpha-D-phosphohexomutase, C-terminal domain"/>
    <property type="match status" value="1"/>
</dbReference>
<gene>
    <name evidence="12" type="ORF">ACFR9T_01080</name>
</gene>
<dbReference type="PRINTS" id="PR00509">
    <property type="entry name" value="PGMPMM"/>
</dbReference>
<evidence type="ECO:0000256" key="6">
    <source>
        <dbReference type="ARBA" id="ARBA00023235"/>
    </source>
</evidence>
<reference evidence="12 13" key="1">
    <citation type="journal article" date="2019" name="Int. J. Syst. Evol. Microbiol.">
        <title>The Global Catalogue of Microorganisms (GCM) 10K type strain sequencing project: providing services to taxonomists for standard genome sequencing and annotation.</title>
        <authorList>
            <consortium name="The Broad Institute Genomics Platform"/>
            <consortium name="The Broad Institute Genome Sequencing Center for Infectious Disease"/>
            <person name="Wu L."/>
            <person name="Ma J."/>
        </authorList>
    </citation>
    <scope>NUCLEOTIDE SEQUENCE [LARGE SCALE GENOMIC DNA]</scope>
    <source>
        <strain evidence="12 13">CGMCC 1.12689</strain>
    </source>
</reference>
<keyword evidence="13" id="KW-1185">Reference proteome</keyword>
<dbReference type="InterPro" id="IPR005845">
    <property type="entry name" value="A-D-PHexomutase_a/b/a-II"/>
</dbReference>
<comment type="caution">
    <text evidence="12">The sequence shown here is derived from an EMBL/GenBank/DDBJ whole genome shotgun (WGS) entry which is preliminary data.</text>
</comment>
<sequence>MNLFGTAGIRGSAAERVTPELALAVGRAVAAVVCDREPTGGGGDDRERGDTDVGGATEPVPEVVLARDGRVTGPALAAAMEAGLASGGVAVERAGQLPTPALAYASRGRYGVMLTASHNPPTDNGIKLFRDGSEFDRDAERAVETRVDGETPPAAWDEWTDSERVDTLSRYLDAVREYAAGFGADLDGLRIAIDCGNGMSAPATPTVLRELGAEVVTLNGNIDGHFPGRGSKPTPETLANLRAFVADANDESDGSDMGDSPARGNVSKEETESFAFGIGHDGDADRIVIVDADGEIVHEDTVLAMLAERYTRESDAADPVVVTTPNASGRIDERVREAGGRVERVRLGALHEGIAAVRETAAETGSDDTRVVFAAEPWKHVHVGFGEWIDGVASAAVIAQLVGDEGLDGLRAPITERPYRKVSVDCPDDAKDDAMTRLETDLPDAFPDAEVDTDHGVRIEFPDASWVLVRPSGTEPYVRVYAESDAVADVIAEAEAVVEAAVRAVTDSGDGT</sequence>
<keyword evidence="5 7" id="KW-0460">Magnesium</keyword>
<dbReference type="SUPFAM" id="SSF55957">
    <property type="entry name" value="Phosphoglucomutase, C-terminal domain"/>
    <property type="match status" value="1"/>
</dbReference>
<evidence type="ECO:0000256" key="1">
    <source>
        <dbReference type="ARBA" id="ARBA00001946"/>
    </source>
</evidence>
<dbReference type="AlphaFoldDB" id="A0ABD6BWX3"/>
<evidence type="ECO:0000313" key="12">
    <source>
        <dbReference type="EMBL" id="MFD1569195.1"/>
    </source>
</evidence>
<evidence type="ECO:0000313" key="13">
    <source>
        <dbReference type="Proteomes" id="UP001597185"/>
    </source>
</evidence>
<proteinExistence type="inferred from homology"/>
<dbReference type="PANTHER" id="PTHR43771">
    <property type="entry name" value="PHOSPHOMANNOMUTASE"/>
    <property type="match status" value="1"/>
</dbReference>
<dbReference type="GO" id="GO:0046872">
    <property type="term" value="F:metal ion binding"/>
    <property type="evidence" value="ECO:0007669"/>
    <property type="project" value="UniProtKB-KW"/>
</dbReference>
<dbReference type="RefSeq" id="WP_256417040.1">
    <property type="nucleotide sequence ID" value="NZ_JANHDL010000002.1"/>
</dbReference>
<dbReference type="SUPFAM" id="SSF53738">
    <property type="entry name" value="Phosphoglucomutase, first 3 domains"/>
    <property type="match status" value="3"/>
</dbReference>